<keyword evidence="1" id="KW-1133">Transmembrane helix</keyword>
<organism evidence="2 3">
    <name type="scientific">Marinitoga aeolica</name>
    <dbReference type="NCBI Taxonomy" id="2809031"/>
    <lineage>
        <taxon>Bacteria</taxon>
        <taxon>Thermotogati</taxon>
        <taxon>Thermotogota</taxon>
        <taxon>Thermotogae</taxon>
        <taxon>Petrotogales</taxon>
        <taxon>Petrotogaceae</taxon>
        <taxon>Marinitoga</taxon>
    </lineage>
</organism>
<feature type="transmembrane region" description="Helical" evidence="1">
    <location>
        <begin position="188"/>
        <end position="207"/>
    </location>
</feature>
<keyword evidence="1" id="KW-0812">Transmembrane</keyword>
<keyword evidence="1" id="KW-0472">Membrane</keyword>
<evidence type="ECO:0000313" key="3">
    <source>
        <dbReference type="Proteomes" id="UP001232493"/>
    </source>
</evidence>
<proteinExistence type="predicted"/>
<protein>
    <submittedName>
        <fullName evidence="2">ABC transporter permease subunit</fullName>
    </submittedName>
</protein>
<dbReference type="Pfam" id="PF12679">
    <property type="entry name" value="ABC2_membrane_2"/>
    <property type="match status" value="1"/>
</dbReference>
<feature type="transmembrane region" description="Helical" evidence="1">
    <location>
        <begin position="74"/>
        <end position="95"/>
    </location>
</feature>
<feature type="transmembrane region" description="Helical" evidence="1">
    <location>
        <begin position="235"/>
        <end position="257"/>
    </location>
</feature>
<dbReference type="Proteomes" id="UP001232493">
    <property type="component" value="Chromosome"/>
</dbReference>
<reference evidence="2 3" key="1">
    <citation type="submission" date="2021-02" db="EMBL/GenBank/DDBJ databases">
        <title>Characterization of Marinitoga sp. nov. str. BP5-C20A.</title>
        <authorList>
            <person name="Erauso G."/>
            <person name="Postec A."/>
        </authorList>
    </citation>
    <scope>NUCLEOTIDE SEQUENCE [LARGE SCALE GENOMIC DNA]</scope>
    <source>
        <strain evidence="2 3">BP5-C20A</strain>
    </source>
</reference>
<name>A0ABY8PSQ4_9BACT</name>
<dbReference type="EMBL" id="CP069362">
    <property type="protein sequence ID" value="WGS65653.1"/>
    <property type="molecule type" value="Genomic_DNA"/>
</dbReference>
<accession>A0ABY8PSQ4</accession>
<sequence length="264" mass="30535">MLLKKELKFNYKPFLIWTIVLLFFSGMIAPFVDVIMEDAASLQDFIKSMPKFMLKLFNINENFITPEGFFSAKVMIMAEIFAAIFAVTLAANIFVGEFESKTIEYILTKPYSRNKIFMKKAYTLFIYYTLFALIFCISVLWLFSIYVHYDYNSSILAGFALYLYVIEILFGALTILFSVIFQNSFTTISTTMGIFLIMFVADMLGNVDEKYEWIRNLTLFKYIPLGNTVKYSKVYIGNSILFIMLGVIITIIAGKIFEKEDILI</sequence>
<dbReference type="PANTHER" id="PTHR37305">
    <property type="entry name" value="INTEGRAL MEMBRANE PROTEIN-RELATED"/>
    <property type="match status" value="1"/>
</dbReference>
<keyword evidence="3" id="KW-1185">Reference proteome</keyword>
<gene>
    <name evidence="2" type="ORF">JRV97_03615</name>
</gene>
<feature type="transmembrane region" description="Helical" evidence="1">
    <location>
        <begin position="14"/>
        <end position="32"/>
    </location>
</feature>
<evidence type="ECO:0000256" key="1">
    <source>
        <dbReference type="SAM" id="Phobius"/>
    </source>
</evidence>
<dbReference type="PANTHER" id="PTHR37305:SF1">
    <property type="entry name" value="MEMBRANE PROTEIN"/>
    <property type="match status" value="1"/>
</dbReference>
<evidence type="ECO:0000313" key="2">
    <source>
        <dbReference type="EMBL" id="WGS65653.1"/>
    </source>
</evidence>
<feature type="transmembrane region" description="Helical" evidence="1">
    <location>
        <begin position="125"/>
        <end position="149"/>
    </location>
</feature>
<feature type="transmembrane region" description="Helical" evidence="1">
    <location>
        <begin position="155"/>
        <end position="181"/>
    </location>
</feature>
<dbReference type="RefSeq" id="WP_281000269.1">
    <property type="nucleotide sequence ID" value="NZ_CP069362.1"/>
</dbReference>